<dbReference type="EMBL" id="CP035945">
    <property type="protein sequence ID" value="QBE97517.1"/>
    <property type="molecule type" value="Genomic_DNA"/>
</dbReference>
<gene>
    <name evidence="2" type="ORF">E5259_17670</name>
    <name evidence="1" type="ORF">PMF13cell1_03076</name>
</gene>
<reference evidence="2 4" key="2">
    <citation type="submission" date="2019-04" db="EMBL/GenBank/DDBJ databases">
        <authorList>
            <person name="Schori C."/>
            <person name="Ahrens C."/>
        </authorList>
    </citation>
    <scope>NUCLEOTIDE SEQUENCE [LARGE SCALE GENOMIC DNA]</scope>
    <source>
        <strain evidence="2 4">DSM 2950</strain>
    </source>
</reference>
<dbReference type="RefSeq" id="WP_018596686.1">
    <property type="nucleotide sequence ID" value="NZ_AP031416.1"/>
</dbReference>
<dbReference type="AlphaFoldDB" id="A0A4P6M2D9"/>
<reference evidence="1 3" key="1">
    <citation type="submission" date="2019-01" db="EMBL/GenBank/DDBJ databases">
        <title>PMF-metabolizing Aryl O-demethylase.</title>
        <authorList>
            <person name="Kim M."/>
        </authorList>
    </citation>
    <scope>NUCLEOTIDE SEQUENCE [LARGE SCALE GENOMIC DNA]</scope>
    <source>
        <strain evidence="1 3">PMF1</strain>
    </source>
</reference>
<sequence>MFGRKKKKEVFSFDRTEMKPVLRSSICTGEQVAGFKELKTGKFQDVCLIKSQADLREFMEQYGIREEEISKEW</sequence>
<evidence type="ECO:0000313" key="3">
    <source>
        <dbReference type="Proteomes" id="UP000289794"/>
    </source>
</evidence>
<dbReference type="GeneID" id="75051877"/>
<dbReference type="EMBL" id="CP039126">
    <property type="protein sequence ID" value="QMW79277.1"/>
    <property type="molecule type" value="Genomic_DNA"/>
</dbReference>
<dbReference type="KEGG" id="bpro:PMF13cell1_03076"/>
<protein>
    <submittedName>
        <fullName evidence="2">Aspartate dehydrogenase</fullName>
    </submittedName>
</protein>
<evidence type="ECO:0000313" key="1">
    <source>
        <dbReference type="EMBL" id="QBE97517.1"/>
    </source>
</evidence>
<evidence type="ECO:0000313" key="4">
    <source>
        <dbReference type="Proteomes" id="UP000515789"/>
    </source>
</evidence>
<evidence type="ECO:0000313" key="2">
    <source>
        <dbReference type="EMBL" id="QMW79277.1"/>
    </source>
</evidence>
<organism evidence="1 3">
    <name type="scientific">Blautia producta</name>
    <dbReference type="NCBI Taxonomy" id="33035"/>
    <lineage>
        <taxon>Bacteria</taxon>
        <taxon>Bacillati</taxon>
        <taxon>Bacillota</taxon>
        <taxon>Clostridia</taxon>
        <taxon>Lachnospirales</taxon>
        <taxon>Lachnospiraceae</taxon>
        <taxon>Blautia</taxon>
    </lineage>
</organism>
<name>A0A4P6M2D9_9FIRM</name>
<dbReference type="Proteomes" id="UP000515789">
    <property type="component" value="Chromosome"/>
</dbReference>
<accession>A0A4P6M2D9</accession>
<dbReference type="Proteomes" id="UP000289794">
    <property type="component" value="Chromosome"/>
</dbReference>
<proteinExistence type="predicted"/>